<proteinExistence type="predicted"/>
<dbReference type="AlphaFoldDB" id="A0A4R3VJR9"/>
<evidence type="ECO:0000313" key="2">
    <source>
        <dbReference type="Proteomes" id="UP000295110"/>
    </source>
</evidence>
<evidence type="ECO:0008006" key="3">
    <source>
        <dbReference type="Google" id="ProtNLM"/>
    </source>
</evidence>
<dbReference type="InterPro" id="IPR029057">
    <property type="entry name" value="PRTase-like"/>
</dbReference>
<name>A0A4R3VJR9_ROSSA</name>
<dbReference type="Proteomes" id="UP000295110">
    <property type="component" value="Unassembled WGS sequence"/>
</dbReference>
<reference evidence="1 2" key="1">
    <citation type="submission" date="2019-03" db="EMBL/GenBank/DDBJ databases">
        <title>Genomic Encyclopedia of Type Strains, Phase IV (KMG-IV): sequencing the most valuable type-strain genomes for metagenomic binning, comparative biology and taxonomic classification.</title>
        <authorList>
            <person name="Goeker M."/>
        </authorList>
    </citation>
    <scope>NUCLEOTIDE SEQUENCE [LARGE SCALE GENOMIC DNA]</scope>
    <source>
        <strain evidence="1 2">DSM 654</strain>
    </source>
</reference>
<dbReference type="EMBL" id="SMBU01000001">
    <property type="protein sequence ID" value="TCV04413.1"/>
    <property type="molecule type" value="Genomic_DNA"/>
</dbReference>
<dbReference type="RefSeq" id="WP_132569112.1">
    <property type="nucleotide sequence ID" value="NZ_CBCSGL010000004.1"/>
</dbReference>
<protein>
    <recommendedName>
        <fullName evidence="3">Phosphoribosyl transferase-like protein</fullName>
    </recommendedName>
</protein>
<comment type="caution">
    <text evidence="1">The sequence shown here is derived from an EMBL/GenBank/DDBJ whole genome shotgun (WGS) entry which is preliminary data.</text>
</comment>
<keyword evidence="2" id="KW-1185">Reference proteome</keyword>
<organism evidence="1 2">
    <name type="scientific">Roseateles saccharophilus</name>
    <name type="common">Pseudomonas saccharophila</name>
    <dbReference type="NCBI Taxonomy" id="304"/>
    <lineage>
        <taxon>Bacteria</taxon>
        <taxon>Pseudomonadati</taxon>
        <taxon>Pseudomonadota</taxon>
        <taxon>Betaproteobacteria</taxon>
        <taxon>Burkholderiales</taxon>
        <taxon>Sphaerotilaceae</taxon>
        <taxon>Roseateles</taxon>
    </lineage>
</organism>
<sequence>MTRLLKVDDSNRSDHWFLTAGDRCYYFYEYTAHKGFGFSKVNSFISNLKKPPSQRYEGHYRYKGSAIQEAASLIRGVLEKSPGLVTSATLVPIPPSKPPEHVDYDDRMEQVVNRACAGLQADGRCLIAQKQAYEASHLQGEGGSRIKPVDLQALYSLVAPKPRGTVILIDDVLTTGAHFVAAKGAILAEYPEVQVAGIFLARRAIPAPADDDLEI</sequence>
<evidence type="ECO:0000313" key="1">
    <source>
        <dbReference type="EMBL" id="TCV04413.1"/>
    </source>
</evidence>
<dbReference type="SUPFAM" id="SSF53271">
    <property type="entry name" value="PRTase-like"/>
    <property type="match status" value="1"/>
</dbReference>
<dbReference type="OrthoDB" id="6637825at2"/>
<accession>A0A4R3VJR9</accession>
<gene>
    <name evidence="1" type="ORF">EV671_1001168</name>
</gene>